<name>A0A2S8G646_9BACT</name>
<evidence type="ECO:0000313" key="10">
    <source>
        <dbReference type="Proteomes" id="UP000238322"/>
    </source>
</evidence>
<evidence type="ECO:0000313" key="9">
    <source>
        <dbReference type="EMBL" id="PQO39731.1"/>
    </source>
</evidence>
<accession>A0A2S8G646</accession>
<dbReference type="Gene3D" id="3.30.70.1430">
    <property type="entry name" value="Multidrug efflux transporter AcrB pore domain"/>
    <property type="match status" value="2"/>
</dbReference>
<feature type="transmembrane region" description="Helical" evidence="8">
    <location>
        <begin position="509"/>
        <end position="528"/>
    </location>
</feature>
<dbReference type="FunFam" id="3.30.70.1430:FF:000001">
    <property type="entry name" value="Efflux pump membrane transporter"/>
    <property type="match status" value="1"/>
</dbReference>
<feature type="transmembrane region" description="Helical" evidence="8">
    <location>
        <begin position="470"/>
        <end position="497"/>
    </location>
</feature>
<keyword evidence="3" id="KW-1003">Cell membrane</keyword>
<feature type="transmembrane region" description="Helical" evidence="8">
    <location>
        <begin position="442"/>
        <end position="464"/>
    </location>
</feature>
<feature type="transmembrane region" description="Helical" evidence="8">
    <location>
        <begin position="990"/>
        <end position="1011"/>
    </location>
</feature>
<comment type="caution">
    <text evidence="9">The sequence shown here is derived from an EMBL/GenBank/DDBJ whole genome shotgun (WGS) entry which is preliminary data.</text>
</comment>
<feature type="transmembrane region" description="Helical" evidence="8">
    <location>
        <begin position="960"/>
        <end position="978"/>
    </location>
</feature>
<dbReference type="Proteomes" id="UP000238322">
    <property type="component" value="Unassembled WGS sequence"/>
</dbReference>
<feature type="transmembrane region" description="Helical" evidence="8">
    <location>
        <begin position="341"/>
        <end position="360"/>
    </location>
</feature>
<reference evidence="9 10" key="1">
    <citation type="submission" date="2018-02" db="EMBL/GenBank/DDBJ databases">
        <title>Comparative genomes isolates from brazilian mangrove.</title>
        <authorList>
            <person name="Araujo J.E."/>
            <person name="Taketani R.G."/>
            <person name="Silva M.C.P."/>
            <person name="Loureco M.V."/>
            <person name="Andreote F.D."/>
        </authorList>
    </citation>
    <scope>NUCLEOTIDE SEQUENCE [LARGE SCALE GENOMIC DNA]</scope>
    <source>
        <strain evidence="9 10">Hex-1 MGV</strain>
    </source>
</reference>
<evidence type="ECO:0000256" key="5">
    <source>
        <dbReference type="ARBA" id="ARBA00022692"/>
    </source>
</evidence>
<evidence type="ECO:0000256" key="1">
    <source>
        <dbReference type="ARBA" id="ARBA00004429"/>
    </source>
</evidence>
<dbReference type="SUPFAM" id="SSF82714">
    <property type="entry name" value="Multidrug efflux transporter AcrB TolC docking domain, DN and DC subdomains"/>
    <property type="match status" value="2"/>
</dbReference>
<feature type="transmembrane region" description="Helical" evidence="8">
    <location>
        <begin position="593"/>
        <end position="611"/>
    </location>
</feature>
<dbReference type="EMBL" id="PUHY01000004">
    <property type="protein sequence ID" value="PQO39731.1"/>
    <property type="molecule type" value="Genomic_DNA"/>
</dbReference>
<keyword evidence="2" id="KW-0813">Transport</keyword>
<dbReference type="InterPro" id="IPR027463">
    <property type="entry name" value="AcrB_DN_DC_subdom"/>
</dbReference>
<dbReference type="Pfam" id="PF00873">
    <property type="entry name" value="ACR_tran"/>
    <property type="match status" value="2"/>
</dbReference>
<feature type="transmembrane region" description="Helical" evidence="8">
    <location>
        <begin position="935"/>
        <end position="953"/>
    </location>
</feature>
<evidence type="ECO:0000256" key="8">
    <source>
        <dbReference type="SAM" id="Phobius"/>
    </source>
</evidence>
<dbReference type="AlphaFoldDB" id="A0A2S8G646"/>
<dbReference type="OrthoDB" id="220575at2"/>
<dbReference type="Gene3D" id="3.30.70.1440">
    <property type="entry name" value="Multidrug efflux transporter AcrB pore domain"/>
    <property type="match status" value="1"/>
</dbReference>
<feature type="transmembrane region" description="Helical" evidence="8">
    <location>
        <begin position="1067"/>
        <end position="1089"/>
    </location>
</feature>
<dbReference type="PANTHER" id="PTHR32063:SF13">
    <property type="entry name" value="MULTIDRUG EFFLUX PUMP SUBUNIT ACRB-RELATED"/>
    <property type="match status" value="1"/>
</dbReference>
<dbReference type="GO" id="GO:0005886">
    <property type="term" value="C:plasma membrane"/>
    <property type="evidence" value="ECO:0007669"/>
    <property type="project" value="UniProtKB-SubCell"/>
</dbReference>
<feature type="transmembrane region" description="Helical" evidence="8">
    <location>
        <begin position="367"/>
        <end position="387"/>
    </location>
</feature>
<evidence type="ECO:0000256" key="2">
    <source>
        <dbReference type="ARBA" id="ARBA00022448"/>
    </source>
</evidence>
<evidence type="ECO:0000256" key="4">
    <source>
        <dbReference type="ARBA" id="ARBA00022519"/>
    </source>
</evidence>
<keyword evidence="6 8" id="KW-1133">Transmembrane helix</keyword>
<protein>
    <submittedName>
        <fullName evidence="9">Hydrophobe/amphiphile efflux-1 family RND transporter</fullName>
    </submittedName>
</protein>
<dbReference type="GO" id="GO:0042910">
    <property type="term" value="F:xenobiotic transmembrane transporter activity"/>
    <property type="evidence" value="ECO:0007669"/>
    <property type="project" value="TreeGrafter"/>
</dbReference>
<gene>
    <name evidence="9" type="ORF">C5Y83_03000</name>
</gene>
<dbReference type="SUPFAM" id="SSF82866">
    <property type="entry name" value="Multidrug efflux transporter AcrB transmembrane domain"/>
    <property type="match status" value="2"/>
</dbReference>
<feature type="transmembrane region" description="Helical" evidence="8">
    <location>
        <begin position="1032"/>
        <end position="1055"/>
    </location>
</feature>
<comment type="subcellular location">
    <subcellularLocation>
        <location evidence="1">Cell inner membrane</location>
        <topology evidence="1">Multi-pass membrane protein</topology>
    </subcellularLocation>
</comment>
<dbReference type="PRINTS" id="PR00702">
    <property type="entry name" value="ACRIFLAVINRP"/>
</dbReference>
<organism evidence="9 10">
    <name type="scientific">Blastopirellula marina</name>
    <dbReference type="NCBI Taxonomy" id="124"/>
    <lineage>
        <taxon>Bacteria</taxon>
        <taxon>Pseudomonadati</taxon>
        <taxon>Planctomycetota</taxon>
        <taxon>Planctomycetia</taxon>
        <taxon>Pirellulales</taxon>
        <taxon>Pirellulaceae</taxon>
        <taxon>Blastopirellula</taxon>
    </lineage>
</organism>
<evidence type="ECO:0000256" key="6">
    <source>
        <dbReference type="ARBA" id="ARBA00022989"/>
    </source>
</evidence>
<keyword evidence="5 8" id="KW-0812">Transmembrane</keyword>
<keyword evidence="4" id="KW-0997">Cell inner membrane</keyword>
<keyword evidence="7 8" id="KW-0472">Membrane</keyword>
<dbReference type="RefSeq" id="WP_105328168.1">
    <property type="nucleotide sequence ID" value="NZ_PUHY01000004.1"/>
</dbReference>
<evidence type="ECO:0000256" key="3">
    <source>
        <dbReference type="ARBA" id="ARBA00022475"/>
    </source>
</evidence>
<dbReference type="FunFam" id="1.20.1640.10:FF:000001">
    <property type="entry name" value="Efflux pump membrane transporter"/>
    <property type="match status" value="1"/>
</dbReference>
<dbReference type="Gene3D" id="1.20.1640.10">
    <property type="entry name" value="Multidrug efflux transporter AcrB transmembrane domain"/>
    <property type="match status" value="2"/>
</dbReference>
<dbReference type="PANTHER" id="PTHR32063">
    <property type="match status" value="1"/>
</dbReference>
<dbReference type="NCBIfam" id="NF000282">
    <property type="entry name" value="RND_permease_1"/>
    <property type="match status" value="1"/>
</dbReference>
<dbReference type="Gene3D" id="3.30.2090.10">
    <property type="entry name" value="Multidrug efflux transporter AcrB TolC docking domain, DN and DC subdomains"/>
    <property type="match status" value="2"/>
</dbReference>
<sequence>MSRFFIHRPIFATVISIVIVLAGAVAQTTLPVAKFPQITPPTVQVTAFYPGANPQVIAETVASPIEQEVNGVENMLYMSSTCSDDGSYTLNVTFATGTDMDMATVLVQNRVAIAEPKLPEDVRRQGVTTKKQSTQIVQFITLTSENPLHDGLFLSNYATINMRDDLGRIDGVGSINIFGAANYSMRVWIDPTRLKTRNLTTSDVIAAIQEQNVQVPAGRVGEPPTSDDTAFQMVINTQGRLASTSQFEDLIIKTNEGSGITRLRDVATVELGAQTYNYRAYSNGAPCSAIAIYQLPEANALDLAVAVKAKMEEMKQKFPEGMSYDIPFDTTRFVEASIEEVYTTLFMAVLLVVLVIFIFLQDWRATLVPTAAIPVALIGTFAVMAGLGFSINMLTLFGIVLAIGIVVDDAIVVVENTARHLDAGLSSKEAAVKAMDEITGPVIATTLVLLAVFVPTAFMGGIVGQMYQQFALTISAAVMLSTINALSLSPALCGLLLRPSAETAKRGEFVPRTVIALLFGAIACWFAYQYLTGFGMTSWAVAVIAPIVVAIGGWFCGSLVNGILKRFFSGFNSVFDYVTKGYTGIVGALVRRLVVAMVIFFALLILTGMGLRSVPSGFLPIEDQGYAFANIQLPDTASQGRTDALMRKVDKIMSETEGVADWVSVTGYSILSGTPASNSGMVAIVFEPWEDRQTQALSQMGILKRLQVSLSQLKEAQVVVFPPPPIDGLGNASGFQMQIQDVGGAGLTSLQSLADEMVRDGNSQSGLTRLNTTFRSNVPQLFADIDRTKVKSLDVPLNSVFSTMQAFMGSAYVNDFNRFGRTWQVRIQAAPQYRIEADDLLRLEVRNAEGNMIPLGSFTTVEKTVGPQIIQRYNLFPSAQVNGEPAPGHSSGQALQLMEEMAAEKFPRSVSFQWTGMSYQEKLLSESTSLTENPTFILILSIALVFLVLAAQYESWTSPMAVIAVVPLSALGVVLALLSRGADNNVYTQIGLVLLVALASKNAILIVEFAAEQRRDGKGLLESAINAATLRFRAILMTAFSSILGFLPLLVASGAGAASRQAVGNAVVGGMMAATLFSLLFVPSFFVIFRGLGEMFDSKPKNQTTAENTT</sequence>
<feature type="transmembrane region" description="Helical" evidence="8">
    <location>
        <begin position="540"/>
        <end position="564"/>
    </location>
</feature>
<evidence type="ECO:0000256" key="7">
    <source>
        <dbReference type="ARBA" id="ARBA00023136"/>
    </source>
</evidence>
<dbReference type="Gene3D" id="3.30.70.1320">
    <property type="entry name" value="Multidrug efflux transporter AcrB pore domain like"/>
    <property type="match status" value="1"/>
</dbReference>
<dbReference type="SUPFAM" id="SSF82693">
    <property type="entry name" value="Multidrug efflux transporter AcrB pore domain, PN1, PN2, PC1 and PC2 subdomains"/>
    <property type="match status" value="3"/>
</dbReference>
<proteinExistence type="predicted"/>
<feature type="transmembrane region" description="Helical" evidence="8">
    <location>
        <begin position="393"/>
        <end position="414"/>
    </location>
</feature>
<dbReference type="InterPro" id="IPR001036">
    <property type="entry name" value="Acrflvin-R"/>
</dbReference>